<keyword evidence="3" id="KW-1185">Reference proteome</keyword>
<dbReference type="GO" id="GO:0016853">
    <property type="term" value="F:isomerase activity"/>
    <property type="evidence" value="ECO:0007669"/>
    <property type="project" value="UniProtKB-KW"/>
</dbReference>
<dbReference type="Proteomes" id="UP000558997">
    <property type="component" value="Unassembled WGS sequence"/>
</dbReference>
<gene>
    <name evidence="2" type="ORF">HDA44_000736</name>
</gene>
<dbReference type="PANTHER" id="PTHR12110">
    <property type="entry name" value="HYDROXYPYRUVATE ISOMERASE"/>
    <property type="match status" value="1"/>
</dbReference>
<dbReference type="EMBL" id="JACHNF010000001">
    <property type="protein sequence ID" value="MBB5977395.1"/>
    <property type="molecule type" value="Genomic_DNA"/>
</dbReference>
<feature type="domain" description="Xylose isomerase-like TIM barrel" evidence="1">
    <location>
        <begin position="55"/>
        <end position="303"/>
    </location>
</feature>
<dbReference type="RefSeq" id="WP_184831332.1">
    <property type="nucleotide sequence ID" value="NZ_BAAAVN010000014.1"/>
</dbReference>
<organism evidence="2 3">
    <name type="scientific">Kribbella solani</name>
    <dbReference type="NCBI Taxonomy" id="236067"/>
    <lineage>
        <taxon>Bacteria</taxon>
        <taxon>Bacillati</taxon>
        <taxon>Actinomycetota</taxon>
        <taxon>Actinomycetes</taxon>
        <taxon>Propionibacteriales</taxon>
        <taxon>Kribbellaceae</taxon>
        <taxon>Kribbella</taxon>
    </lineage>
</organism>
<dbReference type="InterPro" id="IPR050312">
    <property type="entry name" value="IolE/XylAMocC-like"/>
</dbReference>
<evidence type="ECO:0000313" key="3">
    <source>
        <dbReference type="Proteomes" id="UP000558997"/>
    </source>
</evidence>
<dbReference type="InterPro" id="IPR013022">
    <property type="entry name" value="Xyl_isomerase-like_TIM-brl"/>
</dbReference>
<accession>A0A841DJZ1</accession>
<protein>
    <submittedName>
        <fullName evidence="2">Sugar phosphate isomerase/epimerase</fullName>
    </submittedName>
</protein>
<name>A0A841DJZ1_9ACTN</name>
<evidence type="ECO:0000313" key="2">
    <source>
        <dbReference type="EMBL" id="MBB5977395.1"/>
    </source>
</evidence>
<sequence length="324" mass="35154">MTTTTSFVRQTHRPAELDAGSWPIAAGTLPFPAVDRRGRTARSGGRAEWAARLGELAAAGFDHVEITDTWLRAGDLDKEELADLSAAGRELGLTIAAVALIRASVIDPVHGDDNLAYSHRAIEAAATLGAQVVSVGLHERLTSEQASAWWFWTRDHLANDPDDRELRALAVTQLRELGEHAGSLGMLLTLEMYEDTFLGSAESAIRLVEEIGRADVGLNPDTGNLIRLHRPTDPPGEVLAAVLPWSNYWHVKNYLRLEDPASGTILTAPTSMELGVIDYRDAIRSALDCGYAGIITCEHYGGDGLSVSAANQRYLRGLLKSVRR</sequence>
<dbReference type="Pfam" id="PF01261">
    <property type="entry name" value="AP_endonuc_2"/>
    <property type="match status" value="1"/>
</dbReference>
<dbReference type="PANTHER" id="PTHR12110:SF41">
    <property type="entry name" value="INOSOSE DEHYDRATASE"/>
    <property type="match status" value="1"/>
</dbReference>
<keyword evidence="2" id="KW-0413">Isomerase</keyword>
<dbReference type="SUPFAM" id="SSF51658">
    <property type="entry name" value="Xylose isomerase-like"/>
    <property type="match status" value="1"/>
</dbReference>
<evidence type="ECO:0000259" key="1">
    <source>
        <dbReference type="Pfam" id="PF01261"/>
    </source>
</evidence>
<dbReference type="Gene3D" id="3.20.20.150">
    <property type="entry name" value="Divalent-metal-dependent TIM barrel enzymes"/>
    <property type="match status" value="1"/>
</dbReference>
<proteinExistence type="predicted"/>
<dbReference type="AlphaFoldDB" id="A0A841DJZ1"/>
<comment type="caution">
    <text evidence="2">The sequence shown here is derived from an EMBL/GenBank/DDBJ whole genome shotgun (WGS) entry which is preliminary data.</text>
</comment>
<dbReference type="InterPro" id="IPR036237">
    <property type="entry name" value="Xyl_isomerase-like_sf"/>
</dbReference>
<reference evidence="2 3" key="1">
    <citation type="submission" date="2020-08" db="EMBL/GenBank/DDBJ databases">
        <title>Sequencing the genomes of 1000 actinobacteria strains.</title>
        <authorList>
            <person name="Klenk H.-P."/>
        </authorList>
    </citation>
    <scope>NUCLEOTIDE SEQUENCE [LARGE SCALE GENOMIC DNA]</scope>
    <source>
        <strain evidence="2 3">DSM 17294</strain>
    </source>
</reference>